<keyword evidence="2" id="KW-1185">Reference proteome</keyword>
<name>A0ABW2LXB6_9FLAO</name>
<proteinExistence type="predicted"/>
<feature type="non-terminal residue" evidence="1">
    <location>
        <position position="1"/>
    </location>
</feature>
<evidence type="ECO:0000313" key="1">
    <source>
        <dbReference type="EMBL" id="MFC7345812.1"/>
    </source>
</evidence>
<accession>A0ABW2LXB6</accession>
<reference evidence="2" key="1">
    <citation type="journal article" date="2019" name="Int. J. Syst. Evol. Microbiol.">
        <title>The Global Catalogue of Microorganisms (GCM) 10K type strain sequencing project: providing services to taxonomists for standard genome sequencing and annotation.</title>
        <authorList>
            <consortium name="The Broad Institute Genomics Platform"/>
            <consortium name="The Broad Institute Genome Sequencing Center for Infectious Disease"/>
            <person name="Wu L."/>
            <person name="Ma J."/>
        </authorList>
    </citation>
    <scope>NUCLEOTIDE SEQUENCE [LARGE SCALE GENOMIC DNA]</scope>
    <source>
        <strain evidence="2">CCUG 54781</strain>
    </source>
</reference>
<comment type="caution">
    <text evidence="1">The sequence shown here is derived from an EMBL/GenBank/DDBJ whole genome shotgun (WGS) entry which is preliminary data.</text>
</comment>
<gene>
    <name evidence="1" type="ORF">ACFQO9_03640</name>
</gene>
<protein>
    <submittedName>
        <fullName evidence="1">IS982 family transposase</fullName>
    </submittedName>
</protein>
<sequence length="53" mass="6107">LKNICQIEHTRHRSFDNFVLNILSALAAYSFFDKKPSINTNDDIIDKDRLIAA</sequence>
<dbReference type="EMBL" id="JBHTCR010000002">
    <property type="protein sequence ID" value="MFC7345812.1"/>
    <property type="molecule type" value="Genomic_DNA"/>
</dbReference>
<evidence type="ECO:0000313" key="2">
    <source>
        <dbReference type="Proteomes" id="UP001596550"/>
    </source>
</evidence>
<organism evidence="1 2">
    <name type="scientific">Chryseobacterium zhengzhouense</name>
    <dbReference type="NCBI Taxonomy" id="1636086"/>
    <lineage>
        <taxon>Bacteria</taxon>
        <taxon>Pseudomonadati</taxon>
        <taxon>Bacteroidota</taxon>
        <taxon>Flavobacteriia</taxon>
        <taxon>Flavobacteriales</taxon>
        <taxon>Weeksellaceae</taxon>
        <taxon>Chryseobacterium group</taxon>
        <taxon>Chryseobacterium</taxon>
    </lineage>
</organism>
<dbReference type="Proteomes" id="UP001596550">
    <property type="component" value="Unassembled WGS sequence"/>
</dbReference>